<dbReference type="GO" id="GO:0003677">
    <property type="term" value="F:DNA binding"/>
    <property type="evidence" value="ECO:0007669"/>
    <property type="project" value="UniProtKB-UniRule"/>
</dbReference>
<comment type="subcellular location">
    <subcellularLocation>
        <location evidence="1">Nucleus</location>
    </subcellularLocation>
</comment>
<sequence length="170" mass="19880">MKTRSRSTQESSAHKSLSHISHSNSNSKPRKKNKNKKQAQHKSPLKVKDDPHKPKKPPTAFFFYLYYSFLLSPMRILSDFALFDYSNDFALSTASNYFRKTFQQENPTVKSMRQIGKACGDKWKTLSFEEKVAYYDIATEKRAEFERAMAEYVKRQENGELSDESEDELR</sequence>
<feature type="compositionally biased region" description="Polar residues" evidence="5">
    <location>
        <begin position="1"/>
        <end position="11"/>
    </location>
</feature>
<reference evidence="7" key="1">
    <citation type="submission" date="2022-08" db="EMBL/GenBank/DDBJ databases">
        <authorList>
            <person name="Marques A."/>
        </authorList>
    </citation>
    <scope>NUCLEOTIDE SEQUENCE</scope>
    <source>
        <strain evidence="7">RhyPub2mFocal</strain>
        <tissue evidence="7">Leaves</tissue>
    </source>
</reference>
<feature type="DNA-binding region" description="HMG box" evidence="4">
    <location>
        <begin position="54"/>
        <end position="153"/>
    </location>
</feature>
<dbReference type="Gene3D" id="1.10.30.10">
    <property type="entry name" value="High mobility group box domain"/>
    <property type="match status" value="1"/>
</dbReference>
<name>A0AAV8I0F3_9POAL</name>
<dbReference type="InterPro" id="IPR009071">
    <property type="entry name" value="HMG_box_dom"/>
</dbReference>
<dbReference type="Pfam" id="PF00505">
    <property type="entry name" value="HMG_box"/>
    <property type="match status" value="1"/>
</dbReference>
<evidence type="ECO:0000256" key="4">
    <source>
        <dbReference type="PROSITE-ProRule" id="PRU00267"/>
    </source>
</evidence>
<dbReference type="GO" id="GO:0005634">
    <property type="term" value="C:nucleus"/>
    <property type="evidence" value="ECO:0007669"/>
    <property type="project" value="UniProtKB-SubCell"/>
</dbReference>
<gene>
    <name evidence="7" type="ORF">LUZ62_034119</name>
</gene>
<feature type="domain" description="HMG box" evidence="6">
    <location>
        <begin position="54"/>
        <end position="153"/>
    </location>
</feature>
<evidence type="ECO:0000313" key="8">
    <source>
        <dbReference type="Proteomes" id="UP001140206"/>
    </source>
</evidence>
<keyword evidence="3 4" id="KW-0539">Nucleus</keyword>
<keyword evidence="8" id="KW-1185">Reference proteome</keyword>
<dbReference type="PANTHER" id="PTHR46261:SF12">
    <property type="entry name" value="HIGH MOBILITY GROUP B PROTEIN 14"/>
    <property type="match status" value="1"/>
</dbReference>
<dbReference type="SUPFAM" id="SSF47095">
    <property type="entry name" value="HMG-box"/>
    <property type="match status" value="1"/>
</dbReference>
<evidence type="ECO:0000256" key="1">
    <source>
        <dbReference type="ARBA" id="ARBA00004123"/>
    </source>
</evidence>
<accession>A0AAV8I0F3</accession>
<evidence type="ECO:0000256" key="5">
    <source>
        <dbReference type="SAM" id="MobiDB-lite"/>
    </source>
</evidence>
<dbReference type="SMART" id="SM00398">
    <property type="entry name" value="HMG"/>
    <property type="match status" value="1"/>
</dbReference>
<dbReference type="Proteomes" id="UP001140206">
    <property type="component" value="Chromosome 1"/>
</dbReference>
<dbReference type="PANTHER" id="PTHR46261">
    <property type="entry name" value="HIGH MOBILITY GROUP B PROTEIN 4-RELATED"/>
    <property type="match status" value="1"/>
</dbReference>
<comment type="caution">
    <text evidence="7">The sequence shown here is derived from an EMBL/GenBank/DDBJ whole genome shotgun (WGS) entry which is preliminary data.</text>
</comment>
<keyword evidence="2 4" id="KW-0238">DNA-binding</keyword>
<evidence type="ECO:0000313" key="7">
    <source>
        <dbReference type="EMBL" id="KAJ4821553.1"/>
    </source>
</evidence>
<proteinExistence type="predicted"/>
<feature type="region of interest" description="Disordered" evidence="5">
    <location>
        <begin position="1"/>
        <end position="53"/>
    </location>
</feature>
<dbReference type="PROSITE" id="PS50118">
    <property type="entry name" value="HMG_BOX_2"/>
    <property type="match status" value="1"/>
</dbReference>
<feature type="compositionally biased region" description="Basic residues" evidence="5">
    <location>
        <begin position="28"/>
        <end position="45"/>
    </location>
</feature>
<protein>
    <submittedName>
        <fullName evidence="7">High mobility group B3</fullName>
    </submittedName>
</protein>
<organism evidence="7 8">
    <name type="scientific">Rhynchospora pubera</name>
    <dbReference type="NCBI Taxonomy" id="906938"/>
    <lineage>
        <taxon>Eukaryota</taxon>
        <taxon>Viridiplantae</taxon>
        <taxon>Streptophyta</taxon>
        <taxon>Embryophyta</taxon>
        <taxon>Tracheophyta</taxon>
        <taxon>Spermatophyta</taxon>
        <taxon>Magnoliopsida</taxon>
        <taxon>Liliopsida</taxon>
        <taxon>Poales</taxon>
        <taxon>Cyperaceae</taxon>
        <taxon>Cyperoideae</taxon>
        <taxon>Rhynchosporeae</taxon>
        <taxon>Rhynchospora</taxon>
    </lineage>
</organism>
<feature type="compositionally biased region" description="Low complexity" evidence="5">
    <location>
        <begin position="14"/>
        <end position="27"/>
    </location>
</feature>
<evidence type="ECO:0000256" key="2">
    <source>
        <dbReference type="ARBA" id="ARBA00023125"/>
    </source>
</evidence>
<evidence type="ECO:0000256" key="3">
    <source>
        <dbReference type="ARBA" id="ARBA00023242"/>
    </source>
</evidence>
<dbReference type="EMBL" id="JAMFTS010000001">
    <property type="protein sequence ID" value="KAJ4821553.1"/>
    <property type="molecule type" value="Genomic_DNA"/>
</dbReference>
<dbReference type="InterPro" id="IPR036910">
    <property type="entry name" value="HMG_box_dom_sf"/>
</dbReference>
<evidence type="ECO:0000259" key="6">
    <source>
        <dbReference type="PROSITE" id="PS50118"/>
    </source>
</evidence>
<dbReference type="AlphaFoldDB" id="A0AAV8I0F3"/>
<dbReference type="InterPro" id="IPR031061">
    <property type="entry name" value="HMGB_plant"/>
</dbReference>